<dbReference type="RefSeq" id="WP_283713871.1">
    <property type="nucleotide sequence ID" value="NZ_JASJEW010000007.1"/>
</dbReference>
<keyword evidence="2" id="KW-1185">Reference proteome</keyword>
<sequence>MNVSTTQQLLVLALNNDGVVPTKEAMAAIVACGLFELENDGVADFKDGKARIKGELPADKEYLLPLYRFIEQREEVSVQTIMDEFVEGDQAGDFLAALALPLRKGGYILGEQSEVVFVPTAEAKREFKDYAVQAMDGKAPMTQDEAALLTFALGAGLRDELFGRAELKDKLMVELHGRKIELFMAPEAKDAFESTFSEIQKRFAPYVVKYVAEH</sequence>
<evidence type="ECO:0000313" key="2">
    <source>
        <dbReference type="Proteomes" id="UP001431693"/>
    </source>
</evidence>
<organism evidence="1 2">
    <name type="scientific">Kribbibacterium absianum</name>
    <dbReference type="NCBI Taxonomy" id="3044210"/>
    <lineage>
        <taxon>Bacteria</taxon>
        <taxon>Bacillati</taxon>
        <taxon>Actinomycetota</taxon>
        <taxon>Coriobacteriia</taxon>
        <taxon>Coriobacteriales</taxon>
        <taxon>Kribbibacteriaceae</taxon>
        <taxon>Kribbibacterium</taxon>
    </lineage>
</organism>
<dbReference type="Proteomes" id="UP001431693">
    <property type="component" value="Unassembled WGS sequence"/>
</dbReference>
<accession>A0ABT6ZJA7</accession>
<reference evidence="1" key="1">
    <citation type="submission" date="2023-05" db="EMBL/GenBank/DDBJ databases">
        <title>[olsenella] sp. nov., isolated from a pig farm feces dump.</title>
        <authorList>
            <person name="Chang Y.-H."/>
        </authorList>
    </citation>
    <scope>NUCLEOTIDE SEQUENCE</scope>
    <source>
        <strain evidence="1">YH-ols2217</strain>
    </source>
</reference>
<evidence type="ECO:0000313" key="1">
    <source>
        <dbReference type="EMBL" id="MDJ1129138.1"/>
    </source>
</evidence>
<proteinExistence type="predicted"/>
<protein>
    <submittedName>
        <fullName evidence="1">Uncharacterized protein</fullName>
    </submittedName>
</protein>
<name>A0ABT6ZJA7_9ACTN</name>
<dbReference type="EMBL" id="JASJEX010000002">
    <property type="protein sequence ID" value="MDJ1129138.1"/>
    <property type="molecule type" value="Genomic_DNA"/>
</dbReference>
<comment type="caution">
    <text evidence="1">The sequence shown here is derived from an EMBL/GenBank/DDBJ whole genome shotgun (WGS) entry which is preliminary data.</text>
</comment>
<gene>
    <name evidence="1" type="ORF">QJ043_03440</name>
</gene>